<organism evidence="2 3">
    <name type="scientific">Nonomuraea insulae</name>
    <dbReference type="NCBI Taxonomy" id="1616787"/>
    <lineage>
        <taxon>Bacteria</taxon>
        <taxon>Bacillati</taxon>
        <taxon>Actinomycetota</taxon>
        <taxon>Actinomycetes</taxon>
        <taxon>Streptosporangiales</taxon>
        <taxon>Streptosporangiaceae</taxon>
        <taxon>Nonomuraea</taxon>
    </lineage>
</organism>
<name>A0ABW1CUM9_9ACTN</name>
<proteinExistence type="predicted"/>
<gene>
    <name evidence="2" type="ORF">ACFPZ3_33640</name>
</gene>
<sequence>MSPLEARYRRLLACYPRDHRVRHEEEMIGVLLAGARPGQTRPHLADIADLLWGALRVHSRRTFGPVSAPAWRDGLALAIALWPILILASVLATEIVLVAESLHNHGVAALLHRPTWIPFVADTVVVAALPMLAVLLARRWIAVLGTVAFASYLYQAGHPYLLELDKLMQPDPGPILLAELSAVVIAFIPAAHRAITLIPRGAFLLWGPLALIGLTADKAIERWLNMTVHHDIVILHWQPVPWLVVVALAAGYACRSVAGRRAALLLFLPAAALGDLGDVQSVPTSTALAQLGCAGLVFTAAAALTRWRSGQRRAPAS</sequence>
<evidence type="ECO:0000313" key="3">
    <source>
        <dbReference type="Proteomes" id="UP001596058"/>
    </source>
</evidence>
<evidence type="ECO:0000256" key="1">
    <source>
        <dbReference type="SAM" id="Phobius"/>
    </source>
</evidence>
<feature type="transmembrane region" description="Helical" evidence="1">
    <location>
        <begin position="75"/>
        <end position="96"/>
    </location>
</feature>
<feature type="transmembrane region" description="Helical" evidence="1">
    <location>
        <begin position="203"/>
        <end position="220"/>
    </location>
</feature>
<feature type="transmembrane region" description="Helical" evidence="1">
    <location>
        <begin position="173"/>
        <end position="191"/>
    </location>
</feature>
<keyword evidence="1" id="KW-1133">Transmembrane helix</keyword>
<reference evidence="3" key="1">
    <citation type="journal article" date="2019" name="Int. J. Syst. Evol. Microbiol.">
        <title>The Global Catalogue of Microorganisms (GCM) 10K type strain sequencing project: providing services to taxonomists for standard genome sequencing and annotation.</title>
        <authorList>
            <consortium name="The Broad Institute Genomics Platform"/>
            <consortium name="The Broad Institute Genome Sequencing Center for Infectious Disease"/>
            <person name="Wu L."/>
            <person name="Ma J."/>
        </authorList>
    </citation>
    <scope>NUCLEOTIDE SEQUENCE [LARGE SCALE GENOMIC DNA]</scope>
    <source>
        <strain evidence="3">CCUG 53903</strain>
    </source>
</reference>
<keyword evidence="1" id="KW-0472">Membrane</keyword>
<comment type="caution">
    <text evidence="2">The sequence shown here is derived from an EMBL/GenBank/DDBJ whole genome shotgun (WGS) entry which is preliminary data.</text>
</comment>
<dbReference type="Proteomes" id="UP001596058">
    <property type="component" value="Unassembled WGS sequence"/>
</dbReference>
<keyword evidence="3" id="KW-1185">Reference proteome</keyword>
<dbReference type="EMBL" id="JBHSPA010000041">
    <property type="protein sequence ID" value="MFC5828837.1"/>
    <property type="molecule type" value="Genomic_DNA"/>
</dbReference>
<accession>A0ABW1CUM9</accession>
<keyword evidence="1" id="KW-0812">Transmembrane</keyword>
<dbReference type="RefSeq" id="WP_379518333.1">
    <property type="nucleotide sequence ID" value="NZ_JBHSPA010000041.1"/>
</dbReference>
<evidence type="ECO:0000313" key="2">
    <source>
        <dbReference type="EMBL" id="MFC5828837.1"/>
    </source>
</evidence>
<protein>
    <submittedName>
        <fullName evidence="2">Uncharacterized protein</fullName>
    </submittedName>
</protein>
<feature type="transmembrane region" description="Helical" evidence="1">
    <location>
        <begin position="141"/>
        <end position="161"/>
    </location>
</feature>
<feature type="transmembrane region" description="Helical" evidence="1">
    <location>
        <begin position="232"/>
        <end position="250"/>
    </location>
</feature>
<feature type="transmembrane region" description="Helical" evidence="1">
    <location>
        <begin position="116"/>
        <end position="136"/>
    </location>
</feature>